<gene>
    <name evidence="2" type="ORF">GCM10023336_08540</name>
</gene>
<organism evidence="2 3">
    <name type="scientific">Streptomyces similanensis</name>
    <dbReference type="NCBI Taxonomy" id="1274988"/>
    <lineage>
        <taxon>Bacteria</taxon>
        <taxon>Bacillati</taxon>
        <taxon>Actinomycetota</taxon>
        <taxon>Actinomycetes</taxon>
        <taxon>Kitasatosporales</taxon>
        <taxon>Streptomycetaceae</taxon>
        <taxon>Streptomyces</taxon>
    </lineage>
</organism>
<keyword evidence="1" id="KW-1133">Transmembrane helix</keyword>
<evidence type="ECO:0008006" key="4">
    <source>
        <dbReference type="Google" id="ProtNLM"/>
    </source>
</evidence>
<dbReference type="EMBL" id="BAABKC010000011">
    <property type="protein sequence ID" value="GAA5045164.1"/>
    <property type="molecule type" value="Genomic_DNA"/>
</dbReference>
<keyword evidence="3" id="KW-1185">Reference proteome</keyword>
<dbReference type="RefSeq" id="WP_345667059.1">
    <property type="nucleotide sequence ID" value="NZ_BAABKC010000011.1"/>
</dbReference>
<evidence type="ECO:0000313" key="3">
    <source>
        <dbReference type="Proteomes" id="UP001500124"/>
    </source>
</evidence>
<reference evidence="3" key="1">
    <citation type="journal article" date="2019" name="Int. J. Syst. Evol. Microbiol.">
        <title>The Global Catalogue of Microorganisms (GCM) 10K type strain sequencing project: providing services to taxonomists for standard genome sequencing and annotation.</title>
        <authorList>
            <consortium name="The Broad Institute Genomics Platform"/>
            <consortium name="The Broad Institute Genome Sequencing Center for Infectious Disease"/>
            <person name="Wu L."/>
            <person name="Ma J."/>
        </authorList>
    </citation>
    <scope>NUCLEOTIDE SEQUENCE [LARGE SCALE GENOMIC DNA]</scope>
    <source>
        <strain evidence="3">JCM 18410</strain>
    </source>
</reference>
<sequence length="57" mass="5922">MSRLVLLVALLLASVGIVGFGGLAYLVHRHPSTRDPLAVGLTGMALLAALVMPIVTR</sequence>
<accession>A0ABP9JWL0</accession>
<name>A0ABP9JWL0_9ACTN</name>
<keyword evidence="1" id="KW-0472">Membrane</keyword>
<protein>
    <recommendedName>
        <fullName evidence="4">Sensor histidine kinase</fullName>
    </recommendedName>
</protein>
<proteinExistence type="predicted"/>
<comment type="caution">
    <text evidence="2">The sequence shown here is derived from an EMBL/GenBank/DDBJ whole genome shotgun (WGS) entry which is preliminary data.</text>
</comment>
<feature type="transmembrane region" description="Helical" evidence="1">
    <location>
        <begin position="36"/>
        <end position="55"/>
    </location>
</feature>
<dbReference type="Proteomes" id="UP001500124">
    <property type="component" value="Unassembled WGS sequence"/>
</dbReference>
<evidence type="ECO:0000256" key="1">
    <source>
        <dbReference type="SAM" id="Phobius"/>
    </source>
</evidence>
<evidence type="ECO:0000313" key="2">
    <source>
        <dbReference type="EMBL" id="GAA5045164.1"/>
    </source>
</evidence>
<keyword evidence="1" id="KW-0812">Transmembrane</keyword>